<keyword evidence="3" id="KW-1185">Reference proteome</keyword>
<reference evidence="3" key="1">
    <citation type="journal article" date="2023" name="Commun. Biol.">
        <title>Genome analysis of Parmales, the sister group of diatoms, reveals the evolutionary specialization of diatoms from phago-mixotrophs to photoautotrophs.</title>
        <authorList>
            <person name="Ban H."/>
            <person name="Sato S."/>
            <person name="Yoshikawa S."/>
            <person name="Yamada K."/>
            <person name="Nakamura Y."/>
            <person name="Ichinomiya M."/>
            <person name="Sato N."/>
            <person name="Blanc-Mathieu R."/>
            <person name="Endo H."/>
            <person name="Kuwata A."/>
            <person name="Ogata H."/>
        </authorList>
    </citation>
    <scope>NUCLEOTIDE SEQUENCE [LARGE SCALE GENOMIC DNA]</scope>
    <source>
        <strain evidence="3">NIES 3700</strain>
    </source>
</reference>
<feature type="region of interest" description="Disordered" evidence="1">
    <location>
        <begin position="36"/>
        <end position="67"/>
    </location>
</feature>
<feature type="compositionally biased region" description="Acidic residues" evidence="1">
    <location>
        <begin position="42"/>
        <end position="60"/>
    </location>
</feature>
<comment type="caution">
    <text evidence="2">The sequence shown here is derived from an EMBL/GenBank/DDBJ whole genome shotgun (WGS) entry which is preliminary data.</text>
</comment>
<gene>
    <name evidence="2" type="ORF">TrLO_g1941</name>
</gene>
<dbReference type="OrthoDB" id="193939at2759"/>
<evidence type="ECO:0000313" key="3">
    <source>
        <dbReference type="Proteomes" id="UP001165122"/>
    </source>
</evidence>
<dbReference type="EMBL" id="BRXW01000700">
    <property type="protein sequence ID" value="GMH74675.1"/>
    <property type="molecule type" value="Genomic_DNA"/>
</dbReference>
<organism evidence="2 3">
    <name type="scientific">Triparma laevis f. longispina</name>
    <dbReference type="NCBI Taxonomy" id="1714387"/>
    <lineage>
        <taxon>Eukaryota</taxon>
        <taxon>Sar</taxon>
        <taxon>Stramenopiles</taxon>
        <taxon>Ochrophyta</taxon>
        <taxon>Bolidophyceae</taxon>
        <taxon>Parmales</taxon>
        <taxon>Triparmaceae</taxon>
        <taxon>Triparma</taxon>
    </lineage>
</organism>
<evidence type="ECO:0000313" key="2">
    <source>
        <dbReference type="EMBL" id="GMH74675.1"/>
    </source>
</evidence>
<dbReference type="Proteomes" id="UP001165122">
    <property type="component" value="Unassembled WGS sequence"/>
</dbReference>
<proteinExistence type="predicted"/>
<sequence length="287" mass="33032">MTSEGVWATEHKVSFFSKNTPEVARDEVDDLIQSHLDLKDEPTDDEEESMASVETETEEEAKERERKETLLKKGYADYEEFEKEQAKHKSLAEIIIDKKQDNMARDTIRDRATALFNFSHPSQRIITDTLPKLYKPVYSKPLKVELNTPNKLGSYYISTEVYEGDKKEGSKFENSNFTLYTIRDTMKHRVCQIFCLSPRGPNYCPVGAPCIEPPWWEKKGGSSKTIKKVDGTGKIIEVIIEGEKASMTGKLCVRMPGEHVLTFWDHRLASDFIKNTDPLYFNKKSMR</sequence>
<dbReference type="AlphaFoldDB" id="A0A9W7EE36"/>
<accession>A0A9W7EE36</accession>
<evidence type="ECO:0000256" key="1">
    <source>
        <dbReference type="SAM" id="MobiDB-lite"/>
    </source>
</evidence>
<protein>
    <submittedName>
        <fullName evidence="2">Uncharacterized protein</fullName>
    </submittedName>
</protein>
<name>A0A9W7EE36_9STRA</name>